<dbReference type="OrthoDB" id="5873834at2759"/>
<name>A0A7R9LKQ3_9ACAR</name>
<evidence type="ECO:0000256" key="6">
    <source>
        <dbReference type="ARBA" id="ARBA00023170"/>
    </source>
</evidence>
<keyword evidence="6" id="KW-0675">Receptor</keyword>
<feature type="transmembrane region" description="Helical" evidence="9">
    <location>
        <begin position="680"/>
        <end position="700"/>
    </location>
</feature>
<dbReference type="GO" id="GO:0045879">
    <property type="term" value="P:negative regulation of smoothened signaling pathway"/>
    <property type="evidence" value="ECO:0007669"/>
    <property type="project" value="TreeGrafter"/>
</dbReference>
<dbReference type="PANTHER" id="PTHR46022:SF1">
    <property type="entry name" value="PROTEIN PATCHED"/>
    <property type="match status" value="1"/>
</dbReference>
<feature type="compositionally biased region" description="Basic residues" evidence="8">
    <location>
        <begin position="1456"/>
        <end position="1467"/>
    </location>
</feature>
<feature type="transmembrane region" description="Helical" evidence="9">
    <location>
        <begin position="604"/>
        <end position="631"/>
    </location>
</feature>
<feature type="transmembrane region" description="Helical" evidence="9">
    <location>
        <begin position="1193"/>
        <end position="1218"/>
    </location>
</feature>
<proteinExistence type="inferred from homology"/>
<dbReference type="GO" id="GO:0097108">
    <property type="term" value="F:hedgehog family protein binding"/>
    <property type="evidence" value="ECO:0007669"/>
    <property type="project" value="TreeGrafter"/>
</dbReference>
<evidence type="ECO:0000256" key="10">
    <source>
        <dbReference type="SAM" id="SignalP"/>
    </source>
</evidence>
<evidence type="ECO:0000256" key="2">
    <source>
        <dbReference type="ARBA" id="ARBA00005585"/>
    </source>
</evidence>
<dbReference type="Pfam" id="PF12349">
    <property type="entry name" value="Sterol-sensing"/>
    <property type="match status" value="1"/>
</dbReference>
<protein>
    <recommendedName>
        <fullName evidence="11">SSD domain-containing protein</fullName>
    </recommendedName>
</protein>
<keyword evidence="5 9" id="KW-0472">Membrane</keyword>
<feature type="transmembrane region" description="Helical" evidence="9">
    <location>
        <begin position="1168"/>
        <end position="1187"/>
    </location>
</feature>
<comment type="subcellular location">
    <subcellularLocation>
        <location evidence="1">Membrane</location>
        <topology evidence="1">Multi-pass membrane protein</topology>
    </subcellularLocation>
</comment>
<feature type="region of interest" description="Disordered" evidence="8">
    <location>
        <begin position="1309"/>
        <end position="1342"/>
    </location>
</feature>
<keyword evidence="10" id="KW-0732">Signal</keyword>
<evidence type="ECO:0000313" key="12">
    <source>
        <dbReference type="EMBL" id="CAD7643465.1"/>
    </source>
</evidence>
<keyword evidence="4 9" id="KW-1133">Transmembrane helix</keyword>
<gene>
    <name evidence="12" type="ORF">ONB1V03_LOCUS4146</name>
</gene>
<feature type="region of interest" description="Disordered" evidence="8">
    <location>
        <begin position="1367"/>
        <end position="1419"/>
    </location>
</feature>
<feature type="compositionally biased region" description="Polar residues" evidence="8">
    <location>
        <begin position="1400"/>
        <end position="1419"/>
    </location>
</feature>
<sequence>MHFECRIVSLLMVWSPLPAPTPLVWSLSLLNLLPSTKTRVVCEPMGIQQKSNQSSVKCWGRRKLLQVLPTVPLKFCLQFPTVPLNSCTSTHYQPCARHYFHTPYPYPIIEWQPVLLKHGLNPCHPSHTNHPNTTIMITTNTNKHFDTQLQLNKCQSSPHHCQPVPDDSLLTRTSWVDAKTALNQIDKGKASGNASALWMRTKLQTYLYDLGFFIQKNAGKVLFVGLLVLITFCVGLKSATIETNVERLWVEEGGRLEKEMKYIRTTLGEGFGSTNQIVIQTPKSTGASVLHVNALQLHLQAMKVATKVTVDMFEVTWRLKDICYSPSIPSFDTHYIDSMLENIFPCAIITPLDCFWDGAKLLGPEFPVPIPGLGINVQWTNLNPELLIETMMTSMRGPESQTNGFPFSTLVKFMKRAGITSAYQKKPCLDPTDSSCPSTAPNKLSGQTPDIGAELTGGCYGFATKFMHWPEDLIVGGVKKNKTGHIVRAKALQSIIQLMAEQEMYDFYQHTYKVHNLDWSVDKARMVLEAWQRKFAEEVQKFTNNDHNLKHQDIHLFTSTSLMDIMKNFSDVNVKRVAIGYTLMLLYAGYSLSKWNSRADCLSLLGIAGVIIIGLSAAAGLGFCALIGLAFNASTTQIIPFLALGLGVDNMFLLAHTYSQISETPFKKKSGECLKQIGSSILLTSFGNIFAFLAAAIIPIPALRCFALQAAILIAFISVSVIFLIPAVASIDLRRSRINRRDKSCCLYTSVSNTDSSANQFPSSQKKVFYKNKSDIKKCIVQALPPSRSHVVTVLAHDKSVSQPFLCKNDQKMCKCAANDSQVREHNCALDVNNGSKQCKNLNKYTLTYFADNIYGPVLQRKPVKAVVVFMFLVILIISVSGLLRVDDGLDLTDIVPRNTIEYRFLSFQRRYFSFFNMFAVTQGNFEYPNNQKLLHEYHQAFTRIGPIIKNDDGGLPEFWLTMFRDWLLGLQEAFDRDWKNGCITRENWFANASDEGILAYKLLVQTGRVDNPVDKSLVLSMRLVDEVGVINPKAFYNYLTAWVSNDALAYSASQASFRPEPRQWIHVAQDVELKIAKSQPLVYAQMPFYLNNMRTTAEITDTIQEIRAICQKFEDKGLPNFPTGIPFIYWEQYVRLRFYLFSALVVVLAAVFLVISAFLLNPWTATLIVVVLIMIVIELFGLMGLLGIKLSAVPAVILIVSVGIGVDFVSHITLSFLMSIGSRNHRMRMALQHMFTPVTHGIVSTLFGIVMLAFSEFDFIIRYFFYVLFGVVILGALNGLVLLPVLLSLIGPPSEIIPFDYEDRISTPSPVPSPNVNRKKQRSVSVYSNTKSVSSTSSGDDSVWDTCQREFGIGFALPQPLLHPRLQTSASESPTPSTDRESPAMSESSGTSSMSDNSCGTKSSLPPTSGLSQSQHTVTTKVMATAKLKVEVHAPYLERDYNYSSNSRPNSRNRDHSRRHSRASDA</sequence>
<feature type="transmembrane region" description="Helical" evidence="9">
    <location>
        <begin position="637"/>
        <end position="659"/>
    </location>
</feature>
<dbReference type="InterPro" id="IPR000731">
    <property type="entry name" value="SSD"/>
</dbReference>
<evidence type="ECO:0000256" key="3">
    <source>
        <dbReference type="ARBA" id="ARBA00022692"/>
    </source>
</evidence>
<dbReference type="GO" id="GO:0005886">
    <property type="term" value="C:plasma membrane"/>
    <property type="evidence" value="ECO:0007669"/>
    <property type="project" value="TreeGrafter"/>
</dbReference>
<keyword evidence="13" id="KW-1185">Reference proteome</keyword>
<keyword evidence="7" id="KW-0325">Glycoprotein</keyword>
<dbReference type="GO" id="GO:0008158">
    <property type="term" value="F:hedgehog receptor activity"/>
    <property type="evidence" value="ECO:0007669"/>
    <property type="project" value="InterPro"/>
</dbReference>
<evidence type="ECO:0000313" key="13">
    <source>
        <dbReference type="Proteomes" id="UP000728032"/>
    </source>
</evidence>
<evidence type="ECO:0000256" key="8">
    <source>
        <dbReference type="SAM" id="MobiDB-lite"/>
    </source>
</evidence>
<feature type="compositionally biased region" description="Polar residues" evidence="8">
    <location>
        <begin position="1367"/>
        <end position="1378"/>
    </location>
</feature>
<feature type="compositionally biased region" description="Low complexity" evidence="8">
    <location>
        <begin position="1384"/>
        <end position="1399"/>
    </location>
</feature>
<evidence type="ECO:0000256" key="9">
    <source>
        <dbReference type="SAM" id="Phobius"/>
    </source>
</evidence>
<dbReference type="PANTHER" id="PTHR46022">
    <property type="entry name" value="PROTEIN PATCHED"/>
    <property type="match status" value="1"/>
</dbReference>
<evidence type="ECO:0000259" key="11">
    <source>
        <dbReference type="PROSITE" id="PS50156"/>
    </source>
</evidence>
<feature type="transmembrane region" description="Helical" evidence="9">
    <location>
        <begin position="1264"/>
        <end position="1288"/>
    </location>
</feature>
<dbReference type="EMBL" id="CAJPVJ010001369">
    <property type="protein sequence ID" value="CAG2164595.1"/>
    <property type="molecule type" value="Genomic_DNA"/>
</dbReference>
<feature type="region of interest" description="Disordered" evidence="8">
    <location>
        <begin position="1435"/>
        <end position="1467"/>
    </location>
</feature>
<dbReference type="EMBL" id="OC916194">
    <property type="protein sequence ID" value="CAD7643465.1"/>
    <property type="molecule type" value="Genomic_DNA"/>
</dbReference>
<evidence type="ECO:0000256" key="5">
    <source>
        <dbReference type="ARBA" id="ARBA00023136"/>
    </source>
</evidence>
<dbReference type="Proteomes" id="UP000728032">
    <property type="component" value="Unassembled WGS sequence"/>
</dbReference>
<feature type="compositionally biased region" description="Low complexity" evidence="8">
    <location>
        <begin position="1324"/>
        <end position="1342"/>
    </location>
</feature>
<evidence type="ECO:0000256" key="1">
    <source>
        <dbReference type="ARBA" id="ARBA00004141"/>
    </source>
</evidence>
<dbReference type="GO" id="GO:0005119">
    <property type="term" value="F:smoothened binding"/>
    <property type="evidence" value="ECO:0007669"/>
    <property type="project" value="TreeGrafter"/>
</dbReference>
<feature type="transmembrane region" description="Helical" evidence="9">
    <location>
        <begin position="1239"/>
        <end position="1258"/>
    </location>
</feature>
<dbReference type="SUPFAM" id="SSF82866">
    <property type="entry name" value="Multidrug efflux transporter AcrB transmembrane domain"/>
    <property type="match status" value="2"/>
</dbReference>
<feature type="signal peptide" evidence="10">
    <location>
        <begin position="1"/>
        <end position="26"/>
    </location>
</feature>
<dbReference type="Gene3D" id="1.20.1640.10">
    <property type="entry name" value="Multidrug efflux transporter AcrB transmembrane domain"/>
    <property type="match status" value="2"/>
</dbReference>
<comment type="similarity">
    <text evidence="2">Belongs to the patched family.</text>
</comment>
<feature type="domain" description="SSD" evidence="11">
    <location>
        <begin position="573"/>
        <end position="731"/>
    </location>
</feature>
<dbReference type="InterPro" id="IPR053958">
    <property type="entry name" value="HMGCR/SNAP/NPC1-like_SSD"/>
</dbReference>
<feature type="chain" id="PRO_5035592238" description="SSD domain-containing protein" evidence="10">
    <location>
        <begin position="27"/>
        <end position="1467"/>
    </location>
</feature>
<evidence type="ECO:0000256" key="7">
    <source>
        <dbReference type="ARBA" id="ARBA00023180"/>
    </source>
</evidence>
<reference evidence="12" key="1">
    <citation type="submission" date="2020-11" db="EMBL/GenBank/DDBJ databases">
        <authorList>
            <person name="Tran Van P."/>
        </authorList>
    </citation>
    <scope>NUCLEOTIDE SEQUENCE</scope>
</reference>
<accession>A0A7R9LKQ3</accession>
<dbReference type="NCBIfam" id="TIGR00918">
    <property type="entry name" value="2A060602"/>
    <property type="match status" value="1"/>
</dbReference>
<feature type="transmembrane region" description="Helical" evidence="9">
    <location>
        <begin position="1139"/>
        <end position="1161"/>
    </location>
</feature>
<organism evidence="12">
    <name type="scientific">Oppiella nova</name>
    <dbReference type="NCBI Taxonomy" id="334625"/>
    <lineage>
        <taxon>Eukaryota</taxon>
        <taxon>Metazoa</taxon>
        <taxon>Ecdysozoa</taxon>
        <taxon>Arthropoda</taxon>
        <taxon>Chelicerata</taxon>
        <taxon>Arachnida</taxon>
        <taxon>Acari</taxon>
        <taxon>Acariformes</taxon>
        <taxon>Sarcoptiformes</taxon>
        <taxon>Oribatida</taxon>
        <taxon>Brachypylina</taxon>
        <taxon>Oppioidea</taxon>
        <taxon>Oppiidae</taxon>
        <taxon>Oppiella</taxon>
    </lineage>
</organism>
<dbReference type="PROSITE" id="PS50156">
    <property type="entry name" value="SSD"/>
    <property type="match status" value="1"/>
</dbReference>
<feature type="transmembrane region" description="Helical" evidence="9">
    <location>
        <begin position="706"/>
        <end position="731"/>
    </location>
</feature>
<keyword evidence="3 9" id="KW-0812">Transmembrane</keyword>
<dbReference type="InterPro" id="IPR004766">
    <property type="entry name" value="TM_rcpt_patched"/>
</dbReference>
<evidence type="ECO:0000256" key="4">
    <source>
        <dbReference type="ARBA" id="ARBA00022989"/>
    </source>
</evidence>
<feature type="transmembrane region" description="Helical" evidence="9">
    <location>
        <begin position="574"/>
        <end position="592"/>
    </location>
</feature>